<dbReference type="EMBL" id="SIDB01000001">
    <property type="protein sequence ID" value="KAI3438387.1"/>
    <property type="molecule type" value="Genomic_DNA"/>
</dbReference>
<dbReference type="GO" id="GO:0003723">
    <property type="term" value="F:RNA binding"/>
    <property type="evidence" value="ECO:0007669"/>
    <property type="project" value="TreeGrafter"/>
</dbReference>
<keyword evidence="1" id="KW-0540">Nuclease</keyword>
<evidence type="ECO:0000256" key="5">
    <source>
        <dbReference type="SAM" id="MobiDB-lite"/>
    </source>
</evidence>
<evidence type="ECO:0000259" key="7">
    <source>
        <dbReference type="Pfam" id="PF17846"/>
    </source>
</evidence>
<dbReference type="Proteomes" id="UP001055712">
    <property type="component" value="Unassembled WGS sequence"/>
</dbReference>
<comment type="caution">
    <text evidence="8">The sequence shown here is derived from an EMBL/GenBank/DDBJ whole genome shotgun (WGS) entry which is preliminary data.</text>
</comment>
<feature type="compositionally biased region" description="Basic residues" evidence="5">
    <location>
        <begin position="342"/>
        <end position="355"/>
    </location>
</feature>
<evidence type="ECO:0000256" key="4">
    <source>
        <dbReference type="ARBA" id="ARBA00038299"/>
    </source>
</evidence>
<sequence>MGVAGLFGYLRRRFPEIVQECAQQAGDVQDSEGGGCDILHVDLNHILHACTHPSWREEAHVEEEAFLEVDLYLDRLVAISRPTQLVLVAMDGVAPSAKMAQQRGRRFYSAHLECQRRGIERQVRREMAAEMGPAGGGVDIPELPRDFDPNTITPGTAFMARISAHLDLFFRQKLECDPTWQHLLVVFSDSSEPGEGEHKILRFIRQQRTRSDYNPNTRHCIFGQDADLILLGLLSHEPHFSILRESGVLDLAQLRQADEGAGVEGGGGTAAAWSPVGQQPLELLRVSTLRDFLRCEFADFCSEQPAAAGAQAGSPASNPGSPTRAGSSLEGGEIDLITGQPKKVHPKAARQRQRRQHNDMQGGDGFGGGGSADAFGGAEAVGGGGGFCFERIIDDVVFVTFLAGNDFLPHIPSLDIYDRPSALQTCLDTYKELLAGGGGQPGGYLTNGGRVDAGRLCTLFAKLGALEVATFEQREQRKVREQRRKMQQDAATAGGGGESAPVSASWMGGGDWVSVGGLAPGERLEDALAGKEPGVNSDLPSTAQAALWASDGAALRRELLQRVKARMDDRAQAGMAADPVRLSMPGYRARYYRRCFGAEEEKAPGLERLVRSVCADYCRTLCWVLAYYSRGLPPAPTGGGGAEAAGAGASSSRSAAGKHSSKGAARDRGSVPYASWRVHYRHHYAPLASDLAKYGREALKGATAAACPTDTPIQPFAQLLSVLPFSSMPACLPQLVASRAADVDEGLMALHGGEAGAGPGLFPADVSALVDLSGKKWSHTAVIRLPFPDVAAIEGFVEDLLASEEAEGSSDSGSAAASDPETGCLTAEERSRNVPKPARLLMSVMHPLAQGDRRCGIADAVTGGSGSSILSLLQQPEAWPACGDVASGDHAVLSLALDLAGQDTPPFSPGLLPGTDEGKRSVTLQSWNRRKLAEQRRQADRALAGLRGRGGAGRSSGRGGRGGRGGRAVPAQSGSRGGRGYAALPPANLQSTAGKAAPAPVQGWQYEELGQVWTPPEVPTSHALHPRSLQPVGTSSIDPGWSVPKPRALGSRRPAGGSSGAAHLAVPAPTGFNCSATPARDAWQIEELGLHPADTYSQVEEVADVLPWLHTPAQLSEEPPVARSAGDATGWDDVPAAPAPAVAEGSCDGYELDEMLALLGVA</sequence>
<feature type="region of interest" description="Disordered" evidence="5">
    <location>
        <begin position="638"/>
        <end position="667"/>
    </location>
</feature>
<feature type="compositionally biased region" description="Basic and acidic residues" evidence="5">
    <location>
        <begin position="474"/>
        <end position="487"/>
    </location>
</feature>
<dbReference type="PANTHER" id="PTHR12341:SF7">
    <property type="entry name" value="5'-3' EXORIBONUCLEASE 1"/>
    <property type="match status" value="1"/>
</dbReference>
<dbReference type="Pfam" id="PF17846">
    <property type="entry name" value="XRN_M"/>
    <property type="match status" value="2"/>
</dbReference>
<feature type="compositionally biased region" description="Low complexity" evidence="5">
    <location>
        <begin position="644"/>
        <end position="658"/>
    </location>
</feature>
<evidence type="ECO:0000256" key="3">
    <source>
        <dbReference type="ARBA" id="ARBA00022839"/>
    </source>
</evidence>
<evidence type="ECO:0000256" key="1">
    <source>
        <dbReference type="ARBA" id="ARBA00022722"/>
    </source>
</evidence>
<feature type="region of interest" description="Disordered" evidence="5">
    <location>
        <begin position="931"/>
        <end position="986"/>
    </location>
</feature>
<proteinExistence type="inferred from homology"/>
<feature type="compositionally biased region" description="Gly residues" evidence="5">
    <location>
        <begin position="947"/>
        <end position="966"/>
    </location>
</feature>
<accession>A0A9D4TZ59</accession>
<dbReference type="OrthoDB" id="514784at2759"/>
<name>A0A9D4TZ59_CHLVU</name>
<dbReference type="InterPro" id="IPR004859">
    <property type="entry name" value="Xrn1_N"/>
</dbReference>
<protein>
    <submittedName>
        <fullName evidence="8">Uncharacterized protein</fullName>
    </submittedName>
</protein>
<keyword evidence="2" id="KW-0378">Hydrolase</keyword>
<dbReference type="InterPro" id="IPR027073">
    <property type="entry name" value="5_3_exoribonuclease"/>
</dbReference>
<feature type="domain" description="Xrn1 helical" evidence="7">
    <location>
        <begin position="674"/>
        <end position="791"/>
    </location>
</feature>
<comment type="similarity">
    <text evidence="4">Belongs to the 5'-3' exonuclease family.</text>
</comment>
<dbReference type="GO" id="GO:0000956">
    <property type="term" value="P:nuclear-transcribed mRNA catabolic process"/>
    <property type="evidence" value="ECO:0007669"/>
    <property type="project" value="TreeGrafter"/>
</dbReference>
<feature type="compositionally biased region" description="Low complexity" evidence="5">
    <location>
        <begin position="309"/>
        <end position="322"/>
    </location>
</feature>
<feature type="region of interest" description="Disordered" evidence="5">
    <location>
        <begin position="309"/>
        <end position="369"/>
    </location>
</feature>
<reference evidence="8" key="2">
    <citation type="submission" date="2020-11" db="EMBL/GenBank/DDBJ databases">
        <authorList>
            <person name="Cecchin M."/>
            <person name="Marcolungo L."/>
            <person name="Rossato M."/>
            <person name="Girolomoni L."/>
            <person name="Cosentino E."/>
            <person name="Cuine S."/>
            <person name="Li-Beisson Y."/>
            <person name="Delledonne M."/>
            <person name="Ballottari M."/>
        </authorList>
    </citation>
    <scope>NUCLEOTIDE SEQUENCE</scope>
    <source>
        <strain evidence="8">211/11P</strain>
        <tissue evidence="8">Whole cell</tissue>
    </source>
</reference>
<feature type="region of interest" description="Disordered" evidence="5">
    <location>
        <begin position="474"/>
        <end position="503"/>
    </location>
</feature>
<organism evidence="8 9">
    <name type="scientific">Chlorella vulgaris</name>
    <name type="common">Green alga</name>
    <dbReference type="NCBI Taxonomy" id="3077"/>
    <lineage>
        <taxon>Eukaryota</taxon>
        <taxon>Viridiplantae</taxon>
        <taxon>Chlorophyta</taxon>
        <taxon>core chlorophytes</taxon>
        <taxon>Trebouxiophyceae</taxon>
        <taxon>Chlorellales</taxon>
        <taxon>Chlorellaceae</taxon>
        <taxon>Chlorella clade</taxon>
        <taxon>Chlorella</taxon>
    </lineage>
</organism>
<gene>
    <name evidence="8" type="ORF">D9Q98_000819</name>
</gene>
<dbReference type="InterPro" id="IPR041412">
    <property type="entry name" value="Xrn1_helical"/>
</dbReference>
<reference evidence="8" key="1">
    <citation type="journal article" date="2019" name="Plant J.">
        <title>Chlorella vulgaris genome assembly and annotation reveals the molecular basis for metabolic acclimation to high light conditions.</title>
        <authorList>
            <person name="Cecchin M."/>
            <person name="Marcolungo L."/>
            <person name="Rossato M."/>
            <person name="Girolomoni L."/>
            <person name="Cosentino E."/>
            <person name="Cuine S."/>
            <person name="Li-Beisson Y."/>
            <person name="Delledonne M."/>
            <person name="Ballottari M."/>
        </authorList>
    </citation>
    <scope>NUCLEOTIDE SEQUENCE</scope>
    <source>
        <strain evidence="8">211/11P</strain>
    </source>
</reference>
<keyword evidence="3" id="KW-0269">Exonuclease</keyword>
<feature type="domain" description="Xrn1 N-terminal" evidence="6">
    <location>
        <begin position="1"/>
        <end position="245"/>
    </location>
</feature>
<dbReference type="GO" id="GO:0004534">
    <property type="term" value="F:5'-3' RNA exonuclease activity"/>
    <property type="evidence" value="ECO:0007669"/>
    <property type="project" value="TreeGrafter"/>
</dbReference>
<feature type="region of interest" description="Disordered" evidence="5">
    <location>
        <begin position="804"/>
        <end position="836"/>
    </location>
</feature>
<dbReference type="AlphaFoldDB" id="A0A9D4TZ59"/>
<evidence type="ECO:0000313" key="9">
    <source>
        <dbReference type="Proteomes" id="UP001055712"/>
    </source>
</evidence>
<evidence type="ECO:0000259" key="6">
    <source>
        <dbReference type="Pfam" id="PF03159"/>
    </source>
</evidence>
<feature type="compositionally biased region" description="Basic and acidic residues" evidence="5">
    <location>
        <begin position="931"/>
        <end position="940"/>
    </location>
</feature>
<feature type="domain" description="Xrn1 helical" evidence="7">
    <location>
        <begin position="388"/>
        <end position="632"/>
    </location>
</feature>
<dbReference type="CDD" id="cd18673">
    <property type="entry name" value="PIN_XRN1-2-like"/>
    <property type="match status" value="1"/>
</dbReference>
<dbReference type="GO" id="GO:0005634">
    <property type="term" value="C:nucleus"/>
    <property type="evidence" value="ECO:0007669"/>
    <property type="project" value="TreeGrafter"/>
</dbReference>
<dbReference type="Gene3D" id="3.40.50.12390">
    <property type="match status" value="2"/>
</dbReference>
<feature type="compositionally biased region" description="Low complexity" evidence="5">
    <location>
        <begin position="809"/>
        <end position="818"/>
    </location>
</feature>
<dbReference type="Pfam" id="PF03159">
    <property type="entry name" value="XRN_N"/>
    <property type="match status" value="1"/>
</dbReference>
<keyword evidence="9" id="KW-1185">Reference proteome</keyword>
<dbReference type="PANTHER" id="PTHR12341">
    <property type="entry name" value="5'-&gt;3' EXORIBONUCLEASE"/>
    <property type="match status" value="1"/>
</dbReference>
<evidence type="ECO:0000313" key="8">
    <source>
        <dbReference type="EMBL" id="KAI3438387.1"/>
    </source>
</evidence>
<evidence type="ECO:0000256" key="2">
    <source>
        <dbReference type="ARBA" id="ARBA00022801"/>
    </source>
</evidence>